<keyword evidence="3" id="KW-1185">Reference proteome</keyword>
<organism evidence="2 3">
    <name type="scientific">Callosobruchus maculatus</name>
    <name type="common">Southern cowpea weevil</name>
    <name type="synonym">Pulse bruchid</name>
    <dbReference type="NCBI Taxonomy" id="64391"/>
    <lineage>
        <taxon>Eukaryota</taxon>
        <taxon>Metazoa</taxon>
        <taxon>Ecdysozoa</taxon>
        <taxon>Arthropoda</taxon>
        <taxon>Hexapoda</taxon>
        <taxon>Insecta</taxon>
        <taxon>Pterygota</taxon>
        <taxon>Neoptera</taxon>
        <taxon>Endopterygota</taxon>
        <taxon>Coleoptera</taxon>
        <taxon>Polyphaga</taxon>
        <taxon>Cucujiformia</taxon>
        <taxon>Chrysomeloidea</taxon>
        <taxon>Chrysomelidae</taxon>
        <taxon>Bruchinae</taxon>
        <taxon>Bruchini</taxon>
        <taxon>Callosobruchus</taxon>
    </lineage>
</organism>
<name>A0A653CBW1_CALMS</name>
<reference evidence="2 3" key="1">
    <citation type="submission" date="2019-01" db="EMBL/GenBank/DDBJ databases">
        <authorList>
            <person name="Sayadi A."/>
        </authorList>
    </citation>
    <scope>NUCLEOTIDE SEQUENCE [LARGE SCALE GENOMIC DNA]</scope>
</reference>
<dbReference type="AlphaFoldDB" id="A0A653CBW1"/>
<dbReference type="EMBL" id="CAACVG010007266">
    <property type="protein sequence ID" value="VEN44560.1"/>
    <property type="molecule type" value="Genomic_DNA"/>
</dbReference>
<sequence length="124" mass="14359">MRKLVVLALSCYIALASTKCLYPKPATNLFVKSLKPVHFVSDKCWRTSTWFWYFKPDLTLRPPAIYFDESNTRIDDVLIANILALQTQYYIHYNNTGSIKHNLSCHCHLARGMKRQTIGQTADF</sequence>
<feature type="signal peptide" evidence="1">
    <location>
        <begin position="1"/>
        <end position="18"/>
    </location>
</feature>
<dbReference type="OrthoDB" id="284473at2759"/>
<evidence type="ECO:0000313" key="3">
    <source>
        <dbReference type="Proteomes" id="UP000410492"/>
    </source>
</evidence>
<evidence type="ECO:0000256" key="1">
    <source>
        <dbReference type="SAM" id="SignalP"/>
    </source>
</evidence>
<keyword evidence="1" id="KW-0732">Signal</keyword>
<accession>A0A653CBW1</accession>
<protein>
    <submittedName>
        <fullName evidence="2">Uncharacterized protein</fullName>
    </submittedName>
</protein>
<feature type="chain" id="PRO_5024998278" evidence="1">
    <location>
        <begin position="19"/>
        <end position="124"/>
    </location>
</feature>
<dbReference type="Proteomes" id="UP000410492">
    <property type="component" value="Unassembled WGS sequence"/>
</dbReference>
<gene>
    <name evidence="2" type="ORF">CALMAC_LOCUS7304</name>
</gene>
<evidence type="ECO:0000313" key="2">
    <source>
        <dbReference type="EMBL" id="VEN44560.1"/>
    </source>
</evidence>
<proteinExistence type="predicted"/>